<dbReference type="SUPFAM" id="SSF47203">
    <property type="entry name" value="Acyl-CoA dehydrogenase C-terminal domain-like"/>
    <property type="match status" value="1"/>
</dbReference>
<sequence>MIYIKMAALIMIGKSSEISDESIQIHSGLGYMKSEEVERYLRGLCEGI</sequence>
<dbReference type="EMBL" id="JACSQA010000036">
    <property type="protein sequence ID" value="MBD8028307.1"/>
    <property type="molecule type" value="Genomic_DNA"/>
</dbReference>
<gene>
    <name evidence="1" type="ORF">H9636_16820</name>
</gene>
<evidence type="ECO:0008006" key="3">
    <source>
        <dbReference type="Google" id="ProtNLM"/>
    </source>
</evidence>
<accession>A0ABR8XGF1</accession>
<dbReference type="InterPro" id="IPR036250">
    <property type="entry name" value="AcylCo_DH-like_C"/>
</dbReference>
<comment type="caution">
    <text evidence="1">The sequence shown here is derived from an EMBL/GenBank/DDBJ whole genome shotgun (WGS) entry which is preliminary data.</text>
</comment>
<reference evidence="1 2" key="1">
    <citation type="submission" date="2020-08" db="EMBL/GenBank/DDBJ databases">
        <title>A Genomic Blueprint of the Chicken Gut Microbiome.</title>
        <authorList>
            <person name="Gilroy R."/>
            <person name="Ravi A."/>
            <person name="Getino M."/>
            <person name="Pursley I."/>
            <person name="Horton D.L."/>
            <person name="Alikhan N.-F."/>
            <person name="Baker D."/>
            <person name="Gharbi K."/>
            <person name="Hall N."/>
            <person name="Watson M."/>
            <person name="Adriaenssens E.M."/>
            <person name="Foster-Nyarko E."/>
            <person name="Jarju S."/>
            <person name="Secka A."/>
            <person name="Antonio M."/>
            <person name="Oren A."/>
            <person name="Chaudhuri R."/>
            <person name="La Ragione R.M."/>
            <person name="Hildebrand F."/>
            <person name="Pallen M.J."/>
        </authorList>
    </citation>
    <scope>NUCLEOTIDE SEQUENCE [LARGE SCALE GENOMIC DNA]</scope>
    <source>
        <strain evidence="1 2">Re31</strain>
    </source>
</reference>
<name>A0ABR8XGF1_9BACL</name>
<keyword evidence="2" id="KW-1185">Reference proteome</keyword>
<protein>
    <recommendedName>
        <fullName evidence="3">Acyl-CoA dehydrogenase/oxidase C-terminal domain-containing protein</fullName>
    </recommendedName>
</protein>
<organism evidence="1 2">
    <name type="scientific">Ureibacillus galli</name>
    <dbReference type="NCBI Taxonomy" id="2762222"/>
    <lineage>
        <taxon>Bacteria</taxon>
        <taxon>Bacillati</taxon>
        <taxon>Bacillota</taxon>
        <taxon>Bacilli</taxon>
        <taxon>Bacillales</taxon>
        <taxon>Caryophanaceae</taxon>
        <taxon>Ureibacillus</taxon>
    </lineage>
</organism>
<evidence type="ECO:0000313" key="2">
    <source>
        <dbReference type="Proteomes" id="UP000640930"/>
    </source>
</evidence>
<dbReference type="Proteomes" id="UP000640930">
    <property type="component" value="Unassembled WGS sequence"/>
</dbReference>
<evidence type="ECO:0000313" key="1">
    <source>
        <dbReference type="EMBL" id="MBD8028307.1"/>
    </source>
</evidence>
<proteinExistence type="predicted"/>